<sequence length="73" mass="8811">MHLVRCELAWHPETEAVRNRGLQQAIPKGITTLEIRQSCFRDESAGLLPQHFRNLRRFVYYSRYRRDRDESHV</sequence>
<dbReference type="Proteomes" id="UP001446871">
    <property type="component" value="Unassembled WGS sequence"/>
</dbReference>
<dbReference type="EMBL" id="JAQQWM010000001">
    <property type="protein sequence ID" value="KAK8083926.1"/>
    <property type="molecule type" value="Genomic_DNA"/>
</dbReference>
<name>A0ABR1WK94_9PEZI</name>
<evidence type="ECO:0000313" key="2">
    <source>
        <dbReference type="Proteomes" id="UP001446871"/>
    </source>
</evidence>
<gene>
    <name evidence="1" type="ORF">PG996_002707</name>
</gene>
<reference evidence="1 2" key="1">
    <citation type="submission" date="2023-01" db="EMBL/GenBank/DDBJ databases">
        <title>Analysis of 21 Apiospora genomes using comparative genomics revels a genus with tremendous synthesis potential of carbohydrate active enzymes and secondary metabolites.</title>
        <authorList>
            <person name="Sorensen T."/>
        </authorList>
    </citation>
    <scope>NUCLEOTIDE SEQUENCE [LARGE SCALE GENOMIC DNA]</scope>
    <source>
        <strain evidence="1 2">CBS 83171</strain>
    </source>
</reference>
<protein>
    <submittedName>
        <fullName evidence="1">Uncharacterized protein</fullName>
    </submittedName>
</protein>
<evidence type="ECO:0000313" key="1">
    <source>
        <dbReference type="EMBL" id="KAK8083926.1"/>
    </source>
</evidence>
<comment type="caution">
    <text evidence="1">The sequence shown here is derived from an EMBL/GenBank/DDBJ whole genome shotgun (WGS) entry which is preliminary data.</text>
</comment>
<accession>A0ABR1WK94</accession>
<proteinExistence type="predicted"/>
<organism evidence="1 2">
    <name type="scientific">Apiospora saccharicola</name>
    <dbReference type="NCBI Taxonomy" id="335842"/>
    <lineage>
        <taxon>Eukaryota</taxon>
        <taxon>Fungi</taxon>
        <taxon>Dikarya</taxon>
        <taxon>Ascomycota</taxon>
        <taxon>Pezizomycotina</taxon>
        <taxon>Sordariomycetes</taxon>
        <taxon>Xylariomycetidae</taxon>
        <taxon>Amphisphaeriales</taxon>
        <taxon>Apiosporaceae</taxon>
        <taxon>Apiospora</taxon>
    </lineage>
</organism>
<keyword evidence="2" id="KW-1185">Reference proteome</keyword>